<organism evidence="1">
    <name type="scientific">uncultured Thermomicrobiales bacterium</name>
    <dbReference type="NCBI Taxonomy" id="1645740"/>
    <lineage>
        <taxon>Bacteria</taxon>
        <taxon>Pseudomonadati</taxon>
        <taxon>Thermomicrobiota</taxon>
        <taxon>Thermomicrobia</taxon>
        <taxon>Thermomicrobiales</taxon>
        <taxon>environmental samples</taxon>
    </lineage>
</organism>
<name>A0A6J4VAB7_9BACT</name>
<reference evidence="1" key="1">
    <citation type="submission" date="2020-02" db="EMBL/GenBank/DDBJ databases">
        <authorList>
            <person name="Meier V. D."/>
        </authorList>
    </citation>
    <scope>NUCLEOTIDE SEQUENCE</scope>
    <source>
        <strain evidence="1">AVDCRST_MAG88</strain>
    </source>
</reference>
<sequence>MEPLQQHEQRNGRRQAVVIPSRVLVALDVLKPEEQAAMRAAFQALETYEPDDDSALDIKRAPGEEPLYVLRLTPQLWALLLIAPGAPIEVADIVRPETLRRTFSTR</sequence>
<dbReference type="EMBL" id="CADCWM010000604">
    <property type="protein sequence ID" value="CAA9571744.1"/>
    <property type="molecule type" value="Genomic_DNA"/>
</dbReference>
<proteinExistence type="predicted"/>
<protein>
    <submittedName>
        <fullName evidence="1">Uncharacterized protein</fullName>
    </submittedName>
</protein>
<accession>A0A6J4VAB7</accession>
<evidence type="ECO:0000313" key="1">
    <source>
        <dbReference type="EMBL" id="CAA9571744.1"/>
    </source>
</evidence>
<gene>
    <name evidence="1" type="ORF">AVDCRST_MAG88-2401</name>
</gene>
<dbReference type="AlphaFoldDB" id="A0A6J4VAB7"/>